<keyword evidence="8 12" id="KW-0812">Transmembrane</keyword>
<dbReference type="InterPro" id="IPR033580">
    <property type="entry name" value="Nurim-like"/>
</dbReference>
<dbReference type="PANTHER" id="PTHR31040:SF1">
    <property type="entry name" value="NURIM"/>
    <property type="match status" value="1"/>
</dbReference>
<dbReference type="GO" id="GO:0016020">
    <property type="term" value="C:membrane"/>
    <property type="evidence" value="ECO:0007669"/>
    <property type="project" value="UniProtKB-SubCell"/>
</dbReference>
<dbReference type="Gene3D" id="1.20.120.1630">
    <property type="match status" value="1"/>
</dbReference>
<evidence type="ECO:0000256" key="4">
    <source>
        <dbReference type="ARBA" id="ARBA00012149"/>
    </source>
</evidence>
<feature type="transmembrane region" description="Helical" evidence="12">
    <location>
        <begin position="200"/>
        <end position="218"/>
    </location>
</feature>
<dbReference type="EMBL" id="CP041636">
    <property type="protein sequence ID" value="QDO97349.1"/>
    <property type="molecule type" value="Genomic_DNA"/>
</dbReference>
<evidence type="ECO:0000256" key="10">
    <source>
        <dbReference type="ARBA" id="ARBA00023136"/>
    </source>
</evidence>
<evidence type="ECO:0000256" key="2">
    <source>
        <dbReference type="ARBA" id="ARBA00004141"/>
    </source>
</evidence>
<feature type="transmembrane region" description="Helical" evidence="12">
    <location>
        <begin position="92"/>
        <end position="109"/>
    </location>
</feature>
<keyword evidence="5 13" id="KW-0489">Methyltransferase</keyword>
<feature type="transmembrane region" description="Helical" evidence="12">
    <location>
        <begin position="129"/>
        <end position="153"/>
    </location>
</feature>
<evidence type="ECO:0000256" key="3">
    <source>
        <dbReference type="ARBA" id="ARBA00010631"/>
    </source>
</evidence>
<evidence type="ECO:0000256" key="5">
    <source>
        <dbReference type="ARBA" id="ARBA00022603"/>
    </source>
</evidence>
<keyword evidence="14" id="KW-1185">Reference proteome</keyword>
<dbReference type="GO" id="GO:0008168">
    <property type="term" value="F:methyltransferase activity"/>
    <property type="evidence" value="ECO:0007669"/>
    <property type="project" value="UniProtKB-KW"/>
</dbReference>
<accession>A0A516H0P3</accession>
<evidence type="ECO:0000256" key="12">
    <source>
        <dbReference type="SAM" id="Phobius"/>
    </source>
</evidence>
<dbReference type="AlphaFoldDB" id="A0A516H0P3"/>
<dbReference type="PANTHER" id="PTHR31040">
    <property type="entry name" value="NURIM"/>
    <property type="match status" value="1"/>
</dbReference>
<dbReference type="GO" id="GO:0032259">
    <property type="term" value="P:methylation"/>
    <property type="evidence" value="ECO:0007669"/>
    <property type="project" value="UniProtKB-KW"/>
</dbReference>
<organism evidence="13 14">
    <name type="scientific">Ferrovibrio terrae</name>
    <dbReference type="NCBI Taxonomy" id="2594003"/>
    <lineage>
        <taxon>Bacteria</taxon>
        <taxon>Pseudomonadati</taxon>
        <taxon>Pseudomonadota</taxon>
        <taxon>Alphaproteobacteria</taxon>
        <taxon>Rhodospirillales</taxon>
        <taxon>Rhodospirillaceae</taxon>
        <taxon>Ferrovibrio</taxon>
    </lineage>
</organism>
<evidence type="ECO:0000256" key="6">
    <source>
        <dbReference type="ARBA" id="ARBA00022679"/>
    </source>
</evidence>
<gene>
    <name evidence="13" type="ORF">FNB15_08750</name>
</gene>
<dbReference type="RefSeq" id="WP_144068330.1">
    <property type="nucleotide sequence ID" value="NZ_CP041636.1"/>
</dbReference>
<dbReference type="OrthoDB" id="9789029at2"/>
<reference evidence="13 14" key="1">
    <citation type="submission" date="2019-07" db="EMBL/GenBank/DDBJ databases">
        <title>Genome sequencing for Ferrovibrio sp. K5.</title>
        <authorList>
            <person name="Park S.-J."/>
        </authorList>
    </citation>
    <scope>NUCLEOTIDE SEQUENCE [LARGE SCALE GENOMIC DNA]</scope>
    <source>
        <strain evidence="13 14">K5</strain>
    </source>
</reference>
<dbReference type="InterPro" id="IPR054700">
    <property type="entry name" value="MddA"/>
</dbReference>
<protein>
    <recommendedName>
        <fullName evidence="4">methanethiol S-methyltransferase</fullName>
        <ecNumber evidence="4">2.1.1.334</ecNumber>
    </recommendedName>
</protein>
<feature type="transmembrane region" description="Helical" evidence="12">
    <location>
        <begin position="53"/>
        <end position="71"/>
    </location>
</feature>
<feature type="transmembrane region" description="Helical" evidence="12">
    <location>
        <begin position="7"/>
        <end position="33"/>
    </location>
</feature>
<evidence type="ECO:0000256" key="9">
    <source>
        <dbReference type="ARBA" id="ARBA00022989"/>
    </source>
</evidence>
<dbReference type="Proteomes" id="UP000317496">
    <property type="component" value="Chromosome"/>
</dbReference>
<dbReference type="KEGG" id="fer:FNB15_08750"/>
<comment type="subcellular location">
    <subcellularLocation>
        <location evidence="2">Membrane</location>
        <topology evidence="2">Multi-pass membrane protein</topology>
    </subcellularLocation>
</comment>
<comment type="catalytic activity">
    <reaction evidence="11">
        <text>methanethiol + S-adenosyl-L-methionine = dimethyl sulfide + S-adenosyl-L-homocysteine + H(+)</text>
        <dbReference type="Rhea" id="RHEA:50428"/>
        <dbReference type="ChEBI" id="CHEBI:15378"/>
        <dbReference type="ChEBI" id="CHEBI:16007"/>
        <dbReference type="ChEBI" id="CHEBI:17437"/>
        <dbReference type="ChEBI" id="CHEBI:57856"/>
        <dbReference type="ChEBI" id="CHEBI:59789"/>
        <dbReference type="EC" id="2.1.1.334"/>
    </reaction>
</comment>
<evidence type="ECO:0000256" key="11">
    <source>
        <dbReference type="ARBA" id="ARBA00048134"/>
    </source>
</evidence>
<name>A0A516H0P3_9PROT</name>
<keyword evidence="7" id="KW-0949">S-adenosyl-L-methionine</keyword>
<evidence type="ECO:0000313" key="13">
    <source>
        <dbReference type="EMBL" id="QDO97349.1"/>
    </source>
</evidence>
<keyword evidence="6 13" id="KW-0808">Transferase</keyword>
<keyword evidence="10 12" id="KW-0472">Membrane</keyword>
<sequence length="253" mass="28435">MGGFLALVYGLGCYLIFFVTFSYAIGFVGNILVPKSIDGPVQSSLTSASMAEALVINTLLLGAFAIQHSVMARPGFKRLWTRIVPKSVERSTYVLFASLILALLCWQWRPMPAPVWVVEHPVGVLVLQATFWLGFGLVLLSTFLIDHFELFGLRQVVGRLLKRELPGPVFHLPWVYRQVRHPLYLGFIIAFWSAPVMSQGHLFFAIACTAYIFIGIFFEERDLIDTFGDTYRNYRKQVGMLIPRLGGGATPEK</sequence>
<dbReference type="EC" id="2.1.1.334" evidence="4"/>
<proteinExistence type="inferred from homology"/>
<comment type="similarity">
    <text evidence="3">Belongs to the nurim family.</text>
</comment>
<evidence type="ECO:0000313" key="14">
    <source>
        <dbReference type="Proteomes" id="UP000317496"/>
    </source>
</evidence>
<keyword evidence="9 12" id="KW-1133">Transmembrane helix</keyword>
<evidence type="ECO:0000256" key="8">
    <source>
        <dbReference type="ARBA" id="ARBA00022692"/>
    </source>
</evidence>
<evidence type="ECO:0000256" key="1">
    <source>
        <dbReference type="ARBA" id="ARBA00002096"/>
    </source>
</evidence>
<evidence type="ECO:0000256" key="7">
    <source>
        <dbReference type="ARBA" id="ARBA00022691"/>
    </source>
</evidence>
<dbReference type="NCBIfam" id="NF045656">
    <property type="entry name" value="MeththiolMtaseMddA"/>
    <property type="match status" value="1"/>
</dbReference>
<comment type="function">
    <text evidence="1">Catalyzes the methylation of methanethiol (MeSH) to yield dimethylsulphide (DMS).</text>
</comment>